<dbReference type="SUPFAM" id="SSF64288">
    <property type="entry name" value="Chorismate lyase-like"/>
    <property type="match status" value="1"/>
</dbReference>
<dbReference type="Pfam" id="PF07702">
    <property type="entry name" value="UTRA"/>
    <property type="match status" value="1"/>
</dbReference>
<dbReference type="SMART" id="SM00345">
    <property type="entry name" value="HTH_GNTR"/>
    <property type="match status" value="1"/>
</dbReference>
<dbReference type="PROSITE" id="PS50949">
    <property type="entry name" value="HTH_GNTR"/>
    <property type="match status" value="1"/>
</dbReference>
<dbReference type="InterPro" id="IPR036390">
    <property type="entry name" value="WH_DNA-bd_sf"/>
</dbReference>
<dbReference type="SMART" id="SM00866">
    <property type="entry name" value="UTRA"/>
    <property type="match status" value="1"/>
</dbReference>
<keyword evidence="2" id="KW-0238">DNA-binding</keyword>
<evidence type="ECO:0000259" key="4">
    <source>
        <dbReference type="PROSITE" id="PS50949"/>
    </source>
</evidence>
<dbReference type="InterPro" id="IPR036388">
    <property type="entry name" value="WH-like_DNA-bd_sf"/>
</dbReference>
<sequence length="254" mass="28169">MKATASKKNAGATTAQPRHRYRQVAQELIDAITAGTYPVDSFLPTEKILCEHYGISRYTAREALDVVEAAGLIERRQGSGSVVVSNTPPVHYNHNVQNIDDLLQYGNASRLRALESKEVLLDEEPARFLKSNPGAKAILLSGVRHQRNDERVFSFTRIYFVTGSAAVRKALLDPERSVLTMLKMLDLKNVDHIEQAFSATGADRETAQALGCAEGAPVFRTDRVYVDRRGKVVLYAASWHPGHLFSYSTVLQRA</sequence>
<organism evidence="5 6">
    <name type="scientific">Massilia hydrophila</name>
    <dbReference type="NCBI Taxonomy" id="3044279"/>
    <lineage>
        <taxon>Bacteria</taxon>
        <taxon>Pseudomonadati</taxon>
        <taxon>Pseudomonadota</taxon>
        <taxon>Betaproteobacteria</taxon>
        <taxon>Burkholderiales</taxon>
        <taxon>Oxalobacteraceae</taxon>
        <taxon>Telluria group</taxon>
        <taxon>Massilia</taxon>
    </lineage>
</organism>
<dbReference type="Proteomes" id="UP001198602">
    <property type="component" value="Unassembled WGS sequence"/>
</dbReference>
<dbReference type="Gene3D" id="1.10.10.10">
    <property type="entry name" value="Winged helix-like DNA-binding domain superfamily/Winged helix DNA-binding domain"/>
    <property type="match status" value="1"/>
</dbReference>
<dbReference type="InterPro" id="IPR011663">
    <property type="entry name" value="UTRA"/>
</dbReference>
<evidence type="ECO:0000256" key="2">
    <source>
        <dbReference type="ARBA" id="ARBA00023125"/>
    </source>
</evidence>
<dbReference type="RefSeq" id="WP_225239572.1">
    <property type="nucleotide sequence ID" value="NZ_JAHYBX010000006.1"/>
</dbReference>
<dbReference type="Pfam" id="PF00392">
    <property type="entry name" value="GntR"/>
    <property type="match status" value="1"/>
</dbReference>
<reference evidence="5 6" key="1">
    <citation type="submission" date="2021-07" db="EMBL/GenBank/DDBJ databases">
        <title>Characterization of Violacein-producing bacteria and related species.</title>
        <authorList>
            <person name="Wilson H.S."/>
            <person name="De Leon M.E."/>
        </authorList>
    </citation>
    <scope>NUCLEOTIDE SEQUENCE [LARGE SCALE GENOMIC DNA]</scope>
    <source>
        <strain evidence="5 6">HSC-2F05</strain>
    </source>
</reference>
<protein>
    <submittedName>
        <fullName evidence="5">GntR family transcriptional regulator</fullName>
    </submittedName>
</protein>
<dbReference type="InterPro" id="IPR000524">
    <property type="entry name" value="Tscrpt_reg_HTH_GntR"/>
</dbReference>
<evidence type="ECO:0000313" key="6">
    <source>
        <dbReference type="Proteomes" id="UP001198602"/>
    </source>
</evidence>
<accession>A0ABS7YCE1</accession>
<dbReference type="CDD" id="cd07377">
    <property type="entry name" value="WHTH_GntR"/>
    <property type="match status" value="1"/>
</dbReference>
<name>A0ABS7YCE1_9BURK</name>
<dbReference type="InterPro" id="IPR050679">
    <property type="entry name" value="Bact_HTH_transcr_reg"/>
</dbReference>
<gene>
    <name evidence="5" type="ORF">LE190_15690</name>
</gene>
<keyword evidence="1" id="KW-0805">Transcription regulation</keyword>
<proteinExistence type="predicted"/>
<evidence type="ECO:0000313" key="5">
    <source>
        <dbReference type="EMBL" id="MCA1857356.1"/>
    </source>
</evidence>
<evidence type="ECO:0000256" key="3">
    <source>
        <dbReference type="ARBA" id="ARBA00023163"/>
    </source>
</evidence>
<dbReference type="SUPFAM" id="SSF46785">
    <property type="entry name" value="Winged helix' DNA-binding domain"/>
    <property type="match status" value="1"/>
</dbReference>
<keyword evidence="3" id="KW-0804">Transcription</keyword>
<comment type="caution">
    <text evidence="5">The sequence shown here is derived from an EMBL/GenBank/DDBJ whole genome shotgun (WGS) entry which is preliminary data.</text>
</comment>
<keyword evidence="6" id="KW-1185">Reference proteome</keyword>
<evidence type="ECO:0000256" key="1">
    <source>
        <dbReference type="ARBA" id="ARBA00023015"/>
    </source>
</evidence>
<dbReference type="PRINTS" id="PR00035">
    <property type="entry name" value="HTHGNTR"/>
</dbReference>
<feature type="domain" description="HTH gntR-type" evidence="4">
    <location>
        <begin position="18"/>
        <end position="86"/>
    </location>
</feature>
<dbReference type="PANTHER" id="PTHR44846">
    <property type="entry name" value="MANNOSYL-D-GLYCERATE TRANSPORT/METABOLISM SYSTEM REPRESSOR MNGR-RELATED"/>
    <property type="match status" value="1"/>
</dbReference>
<dbReference type="Gene3D" id="3.40.1410.10">
    <property type="entry name" value="Chorismate lyase-like"/>
    <property type="match status" value="1"/>
</dbReference>
<dbReference type="PANTHER" id="PTHR44846:SF1">
    <property type="entry name" value="MANNOSYL-D-GLYCERATE TRANSPORT_METABOLISM SYSTEM REPRESSOR MNGR-RELATED"/>
    <property type="match status" value="1"/>
</dbReference>
<dbReference type="EMBL" id="JAHYBX010000006">
    <property type="protein sequence ID" value="MCA1857356.1"/>
    <property type="molecule type" value="Genomic_DNA"/>
</dbReference>
<dbReference type="InterPro" id="IPR028978">
    <property type="entry name" value="Chorismate_lyase_/UTRA_dom_sf"/>
</dbReference>